<dbReference type="OrthoDB" id="3686371at2759"/>
<dbReference type="InterPro" id="IPR003615">
    <property type="entry name" value="HNH_nuc"/>
</dbReference>
<evidence type="ECO:0000259" key="2">
    <source>
        <dbReference type="Pfam" id="PF13391"/>
    </source>
</evidence>
<dbReference type="EMBL" id="JAHFYH010000139">
    <property type="protein sequence ID" value="KAH0211407.1"/>
    <property type="molecule type" value="Genomic_DNA"/>
</dbReference>
<evidence type="ECO:0000313" key="4">
    <source>
        <dbReference type="Proteomes" id="UP000767238"/>
    </source>
</evidence>
<dbReference type="Pfam" id="PF13391">
    <property type="entry name" value="HNH_2"/>
    <property type="match status" value="1"/>
</dbReference>
<dbReference type="Proteomes" id="UP000767238">
    <property type="component" value="Unassembled WGS sequence"/>
</dbReference>
<evidence type="ECO:0000256" key="1">
    <source>
        <dbReference type="SAM" id="MobiDB-lite"/>
    </source>
</evidence>
<sequence length="460" mass="52118">MTTTLPKPQRNRTSVLESRCATGHAGSANHPSATETAHLCPEKEEAWYLRNDMQVWNLNQMPNHINMTRDIANCLLLCSNLHNTFDDRIWVFFPKGSNTLVAHFLQAAPDQAALYHNVATRPVQCEPHFIYARFAWAIISLLRAYLSKSTPRRVKVWVASENEWQERIMDGQQLRRYVRPSRSTSPTKRSRELEDTGVELEDLRMTKRHKYSRSVATESESTAQSTVTGPSLAGDADDCSGCIHVHESADSADEQGELEEDLVLMRRRFPQLEGMPESQKPMSWYPGGAVRSFTGCSAGRCEQPVRLVTTIVPTCKEIERSVTDKEASAKRHGLRPPPTIMSTTANYGFWQEAKRLSAYHENTILRRTLLHWNPRALFRDLEKDSDSPARAGLRQLKINFYEESDRRVMARKKFTGGTGRVCGALLIHNLYALFRGVVNSQSFMSVISQGAHCHTSSRNI</sequence>
<dbReference type="AlphaFoldDB" id="A0A9P8G892"/>
<reference evidence="3" key="2">
    <citation type="submission" date="2021-08" db="EMBL/GenBank/DDBJ databases">
        <authorList>
            <person name="Gostincar C."/>
            <person name="Sun X."/>
            <person name="Song Z."/>
            <person name="Gunde-Cimerman N."/>
        </authorList>
    </citation>
    <scope>NUCLEOTIDE SEQUENCE</scope>
    <source>
        <strain evidence="3">EXF-8016</strain>
    </source>
</reference>
<proteinExistence type="predicted"/>
<protein>
    <recommendedName>
        <fullName evidence="2">HNH nuclease domain-containing protein</fullName>
    </recommendedName>
</protein>
<feature type="compositionally biased region" description="Polar residues" evidence="1">
    <location>
        <begin position="214"/>
        <end position="229"/>
    </location>
</feature>
<reference evidence="3" key="1">
    <citation type="journal article" date="2021" name="J Fungi (Basel)">
        <title>Virulence traits and population genomics of the black yeast Aureobasidium melanogenum.</title>
        <authorList>
            <person name="Cernosa A."/>
            <person name="Sun X."/>
            <person name="Gostincar C."/>
            <person name="Fang C."/>
            <person name="Gunde-Cimerman N."/>
            <person name="Song Z."/>
        </authorList>
    </citation>
    <scope>NUCLEOTIDE SEQUENCE</scope>
    <source>
        <strain evidence="3">EXF-8016</strain>
    </source>
</reference>
<comment type="caution">
    <text evidence="3">The sequence shown here is derived from an EMBL/GenBank/DDBJ whole genome shotgun (WGS) entry which is preliminary data.</text>
</comment>
<feature type="non-terminal residue" evidence="3">
    <location>
        <position position="460"/>
    </location>
</feature>
<organism evidence="3 4">
    <name type="scientific">Aureobasidium melanogenum</name>
    <name type="common">Aureobasidium pullulans var. melanogenum</name>
    <dbReference type="NCBI Taxonomy" id="46634"/>
    <lineage>
        <taxon>Eukaryota</taxon>
        <taxon>Fungi</taxon>
        <taxon>Dikarya</taxon>
        <taxon>Ascomycota</taxon>
        <taxon>Pezizomycotina</taxon>
        <taxon>Dothideomycetes</taxon>
        <taxon>Dothideomycetidae</taxon>
        <taxon>Dothideales</taxon>
        <taxon>Saccotheciaceae</taxon>
        <taxon>Aureobasidium</taxon>
    </lineage>
</organism>
<accession>A0A9P8G892</accession>
<feature type="domain" description="HNH nuclease" evidence="2">
    <location>
        <begin position="23"/>
        <end position="92"/>
    </location>
</feature>
<gene>
    <name evidence="3" type="ORF">KCV03_g9732</name>
</gene>
<evidence type="ECO:0000313" key="3">
    <source>
        <dbReference type="EMBL" id="KAH0211407.1"/>
    </source>
</evidence>
<name>A0A9P8G892_AURME</name>
<feature type="region of interest" description="Disordered" evidence="1">
    <location>
        <begin position="175"/>
        <end position="231"/>
    </location>
</feature>